<dbReference type="Proteomes" id="UP000887576">
    <property type="component" value="Unplaced"/>
</dbReference>
<evidence type="ECO:0000313" key="1">
    <source>
        <dbReference type="Proteomes" id="UP000887576"/>
    </source>
</evidence>
<reference evidence="2" key="1">
    <citation type="submission" date="2022-11" db="UniProtKB">
        <authorList>
            <consortium name="WormBaseParasite"/>
        </authorList>
    </citation>
    <scope>IDENTIFICATION</scope>
</reference>
<sequence length="183" mass="20657">MVSPGLNCVENTLNTLRYADRVKELGSDEDGPAKPMEDSDFMLDNGSDEDDLQLLKKTIKDEETMESTILLNRILDSQEKTHDKFYELQDINEKLANLIDESQTREGFDLEHYAKDVITMCDKSAKAIKNLQGLYFGRLTNSGFCPLPLSSLPICWCFGFSTQPRLSDHRPKPGPTGFGWSDV</sequence>
<organism evidence="1 2">
    <name type="scientific">Panagrolaimus sp. JU765</name>
    <dbReference type="NCBI Taxonomy" id="591449"/>
    <lineage>
        <taxon>Eukaryota</taxon>
        <taxon>Metazoa</taxon>
        <taxon>Ecdysozoa</taxon>
        <taxon>Nematoda</taxon>
        <taxon>Chromadorea</taxon>
        <taxon>Rhabditida</taxon>
        <taxon>Tylenchina</taxon>
        <taxon>Panagrolaimomorpha</taxon>
        <taxon>Panagrolaimoidea</taxon>
        <taxon>Panagrolaimidae</taxon>
        <taxon>Panagrolaimus</taxon>
    </lineage>
</organism>
<name>A0AC34QAH2_9BILA</name>
<dbReference type="WBParaSite" id="JU765_v2.g14545.t1">
    <property type="protein sequence ID" value="JU765_v2.g14545.t1"/>
    <property type="gene ID" value="JU765_v2.g14545"/>
</dbReference>
<proteinExistence type="predicted"/>
<evidence type="ECO:0000313" key="2">
    <source>
        <dbReference type="WBParaSite" id="JU765_v2.g14545.t1"/>
    </source>
</evidence>
<accession>A0AC34QAH2</accession>
<protein>
    <submittedName>
        <fullName evidence="2">Kinesin motor domain-containing protein</fullName>
    </submittedName>
</protein>